<accession>A0ABS7SEP6</accession>
<name>A0ABS7SEP6_9MICO</name>
<keyword evidence="3" id="KW-1003">Cell membrane</keyword>
<feature type="transmembrane region" description="Helical" evidence="7">
    <location>
        <begin position="290"/>
        <end position="311"/>
    </location>
</feature>
<evidence type="ECO:0000256" key="5">
    <source>
        <dbReference type="ARBA" id="ARBA00022989"/>
    </source>
</evidence>
<feature type="transmembrane region" description="Helical" evidence="7">
    <location>
        <begin position="145"/>
        <end position="170"/>
    </location>
</feature>
<evidence type="ECO:0000313" key="10">
    <source>
        <dbReference type="EMBL" id="MBZ2197738.1"/>
    </source>
</evidence>
<organism evidence="10 11">
    <name type="scientific">Occultella gossypii</name>
    <dbReference type="NCBI Taxonomy" id="2800820"/>
    <lineage>
        <taxon>Bacteria</taxon>
        <taxon>Bacillati</taxon>
        <taxon>Actinomycetota</taxon>
        <taxon>Actinomycetes</taxon>
        <taxon>Micrococcales</taxon>
        <taxon>Ruaniaceae</taxon>
        <taxon>Occultella</taxon>
    </lineage>
</organism>
<keyword evidence="6 7" id="KW-0472">Membrane</keyword>
<dbReference type="PANTHER" id="PTHR43744:SF12">
    <property type="entry name" value="ABC TRANSPORTER PERMEASE PROTEIN MG189-RELATED"/>
    <property type="match status" value="1"/>
</dbReference>
<evidence type="ECO:0000256" key="7">
    <source>
        <dbReference type="RuleBase" id="RU363032"/>
    </source>
</evidence>
<evidence type="ECO:0000259" key="9">
    <source>
        <dbReference type="PROSITE" id="PS50928"/>
    </source>
</evidence>
<dbReference type="SUPFAM" id="SSF161098">
    <property type="entry name" value="MetI-like"/>
    <property type="match status" value="1"/>
</dbReference>
<feature type="domain" description="ABC transmembrane type-1" evidence="9">
    <location>
        <begin position="108"/>
        <end position="311"/>
    </location>
</feature>
<feature type="transmembrane region" description="Helical" evidence="7">
    <location>
        <begin position="112"/>
        <end position="133"/>
    </location>
</feature>
<evidence type="ECO:0000256" key="6">
    <source>
        <dbReference type="ARBA" id="ARBA00023136"/>
    </source>
</evidence>
<evidence type="ECO:0000256" key="8">
    <source>
        <dbReference type="SAM" id="MobiDB-lite"/>
    </source>
</evidence>
<keyword evidence="5 7" id="KW-1133">Transmembrane helix</keyword>
<comment type="similarity">
    <text evidence="7">Belongs to the binding-protein-dependent transport system permease family.</text>
</comment>
<evidence type="ECO:0000256" key="3">
    <source>
        <dbReference type="ARBA" id="ARBA00022475"/>
    </source>
</evidence>
<dbReference type="InterPro" id="IPR035906">
    <property type="entry name" value="MetI-like_sf"/>
</dbReference>
<dbReference type="Proteomes" id="UP000826651">
    <property type="component" value="Unassembled WGS sequence"/>
</dbReference>
<feature type="transmembrane region" description="Helical" evidence="7">
    <location>
        <begin position="47"/>
        <end position="69"/>
    </location>
</feature>
<dbReference type="CDD" id="cd06261">
    <property type="entry name" value="TM_PBP2"/>
    <property type="match status" value="1"/>
</dbReference>
<comment type="caution">
    <text evidence="10">The sequence shown here is derived from an EMBL/GenBank/DDBJ whole genome shotgun (WGS) entry which is preliminary data.</text>
</comment>
<dbReference type="PROSITE" id="PS50928">
    <property type="entry name" value="ABC_TM1"/>
    <property type="match status" value="1"/>
</dbReference>
<evidence type="ECO:0000256" key="2">
    <source>
        <dbReference type="ARBA" id="ARBA00022448"/>
    </source>
</evidence>
<keyword evidence="11" id="KW-1185">Reference proteome</keyword>
<proteinExistence type="inferred from homology"/>
<dbReference type="InterPro" id="IPR000515">
    <property type="entry name" value="MetI-like"/>
</dbReference>
<reference evidence="10 11" key="1">
    <citation type="submission" date="2021-04" db="EMBL/GenBank/DDBJ databases">
        <title>Ruania sp. nov., isolated from sandy soil of mangrove forest.</title>
        <authorList>
            <person name="Ge X."/>
            <person name="Huang R."/>
            <person name="Liu W."/>
        </authorList>
    </citation>
    <scope>NUCLEOTIDE SEQUENCE [LARGE SCALE GENOMIC DNA]</scope>
    <source>
        <strain evidence="10 11">N2-46</strain>
    </source>
</reference>
<evidence type="ECO:0000256" key="1">
    <source>
        <dbReference type="ARBA" id="ARBA00004651"/>
    </source>
</evidence>
<dbReference type="Pfam" id="PF00528">
    <property type="entry name" value="BPD_transp_1"/>
    <property type="match status" value="1"/>
</dbReference>
<keyword evidence="2 7" id="KW-0813">Transport</keyword>
<keyword evidence="4 7" id="KW-0812">Transmembrane</keyword>
<evidence type="ECO:0000313" key="11">
    <source>
        <dbReference type="Proteomes" id="UP000826651"/>
    </source>
</evidence>
<dbReference type="EMBL" id="JAGSHT010000015">
    <property type="protein sequence ID" value="MBZ2197738.1"/>
    <property type="molecule type" value="Genomic_DNA"/>
</dbReference>
<comment type="subcellular location">
    <subcellularLocation>
        <location evidence="1 7">Cell membrane</location>
        <topology evidence="1 7">Multi-pass membrane protein</topology>
    </subcellularLocation>
</comment>
<dbReference type="PANTHER" id="PTHR43744">
    <property type="entry name" value="ABC TRANSPORTER PERMEASE PROTEIN MG189-RELATED-RELATED"/>
    <property type="match status" value="1"/>
</dbReference>
<sequence>MTDTAFPGTIDAPAGTEQQSAELKADRRQARRAKQASASKQRRISRFALAIFLIVVSVVMAMPFVWMFLTSVRSSTEIYSADMPLWPSEWHWENFTVALERAPFGIYARNSFIIAAVHTVSNLVLGSMAGYALAKIRFRGATPIFGFILASMMIPFYAIVIPEFLMIRFVPFAGGNDLFGQGGTGWYDTWWALLIPALVSPFNIFLFRQFFISTPTELMEAARIDGASEVRTFVQIMAPLIRPGMLTVALLAFEAGWNNFLWPLLVTSSTNLRTIQLGLSVFRQEAGTEFNLLMAGTTMAAVPMIVMFFFFQKQFVNGFVGSGIK</sequence>
<gene>
    <name evidence="10" type="ORF">KCQ71_16370</name>
</gene>
<protein>
    <submittedName>
        <fullName evidence="10">Carbohydrate ABC transporter permease</fullName>
    </submittedName>
</protein>
<evidence type="ECO:0000256" key="4">
    <source>
        <dbReference type="ARBA" id="ARBA00022692"/>
    </source>
</evidence>
<feature type="region of interest" description="Disordered" evidence="8">
    <location>
        <begin position="1"/>
        <end position="37"/>
    </location>
</feature>
<feature type="transmembrane region" description="Helical" evidence="7">
    <location>
        <begin position="190"/>
        <end position="211"/>
    </location>
</feature>
<dbReference type="Gene3D" id="1.10.3720.10">
    <property type="entry name" value="MetI-like"/>
    <property type="match status" value="1"/>
</dbReference>
<dbReference type="RefSeq" id="WP_223407819.1">
    <property type="nucleotide sequence ID" value="NZ_JAGSHT010000015.1"/>
</dbReference>